<protein>
    <submittedName>
        <fullName evidence="1">Uncharacterized protein</fullName>
    </submittedName>
</protein>
<dbReference type="EMBL" id="BQXS01011803">
    <property type="protein sequence ID" value="GKT16939.1"/>
    <property type="molecule type" value="Genomic_DNA"/>
</dbReference>
<dbReference type="Proteomes" id="UP001057375">
    <property type="component" value="Unassembled WGS sequence"/>
</dbReference>
<keyword evidence="2" id="KW-1185">Reference proteome</keyword>
<evidence type="ECO:0000313" key="2">
    <source>
        <dbReference type="Proteomes" id="UP001057375"/>
    </source>
</evidence>
<accession>A0ABQ5JYA1</accession>
<organism evidence="1 2">
    <name type="scientific">Aduncisulcus paluster</name>
    <dbReference type="NCBI Taxonomy" id="2918883"/>
    <lineage>
        <taxon>Eukaryota</taxon>
        <taxon>Metamonada</taxon>
        <taxon>Carpediemonas-like organisms</taxon>
        <taxon>Aduncisulcus</taxon>
    </lineage>
</organism>
<reference evidence="1" key="1">
    <citation type="submission" date="2022-03" db="EMBL/GenBank/DDBJ databases">
        <title>Draft genome sequence of Aduncisulcus paluster, a free-living microaerophilic Fornicata.</title>
        <authorList>
            <person name="Yuyama I."/>
            <person name="Kume K."/>
            <person name="Tamura T."/>
            <person name="Inagaki Y."/>
            <person name="Hashimoto T."/>
        </authorList>
    </citation>
    <scope>NUCLEOTIDE SEQUENCE</scope>
    <source>
        <strain evidence="1">NY0171</strain>
    </source>
</reference>
<evidence type="ECO:0000313" key="1">
    <source>
        <dbReference type="EMBL" id="GKT16939.1"/>
    </source>
</evidence>
<comment type="caution">
    <text evidence="1">The sequence shown here is derived from an EMBL/GenBank/DDBJ whole genome shotgun (WGS) entry which is preliminary data.</text>
</comment>
<name>A0ABQ5JYA1_9EUKA</name>
<sequence>MSPCSSCSSEEHSFCREMFVCNDVLIKTIVHISKDLSKDIAYDRSCPIVGDIISYLSRQCGYLSQQCEYLPSNQKRDMFGYIGKDARSIADWISSLKKWQSDDPIIQRRNEMSFMFFEFILASKERSTEIVRDMITKFELESFLKNYLIEIISHEKNDKSSVDSCFKFLLDLSTQNRILHPDLVALIVKTMYDKVEHIPKQYVEKWLRILMNFLPAICESSDGTKRQYLSVFVQGKLEFQLYPDKADVVSFLFRTSKIPRSKDSFLDLIEKLNVIRHVNEWLDEFKADHNPEAIDSWANLICELFKYYKTNHRVCLECLKHGCVLALLNLDGNDMTKIVKCALNNSRKLLKDGVEAVSSQKMSWEQFDEEYCSKVLPDNIEHSYCIPSIHSPQSKNVRISSNYVEIVSSWIDILTIVCQNDAKCEQESARRYAIISRFLHIITEDMLSIFSPENLLNERDENRLWKNVHKVIEFVHGLYRIYVYQKERPKILDDLFKCVKKLIKPWMKHYASVQSEHASFDNLILDLSKHHYHCYYEIQKECVPELMNYKKHHPDFSLRFNDIYIKSVFSILEEIKIYRSIPEYDDKVKRGFRYLDEILSKSLHHSDQDKGKIEKAMKPGYVSSLCLGLLEMMKNAEYTPTIGVSTPHPQASPNESVRKLFEKFNPSLSNVIVCNAESHPGEKDSKDIQETV</sequence>
<feature type="non-terminal residue" evidence="1">
    <location>
        <position position="692"/>
    </location>
</feature>
<proteinExistence type="predicted"/>
<gene>
    <name evidence="1" type="ORF">ADUPG1_011012</name>
</gene>